<evidence type="ECO:0000259" key="4">
    <source>
        <dbReference type="Pfam" id="PF21761"/>
    </source>
</evidence>
<feature type="domain" description="NADPH-dependent reductive aminase-like C-terminal" evidence="4">
    <location>
        <begin position="168"/>
        <end position="294"/>
    </location>
</feature>
<evidence type="ECO:0000313" key="5">
    <source>
        <dbReference type="EMBL" id="GAA0490142.1"/>
    </source>
</evidence>
<evidence type="ECO:0000256" key="2">
    <source>
        <dbReference type="ARBA" id="ARBA00023002"/>
    </source>
</evidence>
<dbReference type="EMBL" id="BAAABY010000045">
    <property type="protein sequence ID" value="GAA0490142.1"/>
    <property type="molecule type" value="Genomic_DNA"/>
</dbReference>
<sequence>MSAGRDGGTKQGVTLIGLGPMGRAMVRALLAAGHPVTVWNRTASRADDLVSEGAVQAGTVADALAANELVVLSLTDYAAMYAVLEPAAAALDGRVVVNLSSDTPERAREGAAWAARHGARYLTGGVQVPAPLVGQPGSATFYSGPEDVFEAHRATLEVLTEADHRGADPGLSQVYYQALMTVFWTTLTAHLQAQALVGAHGVPAAEYLPYAARAAETASSFLPAIAADVAAGRHPGDEATLAMCAASTDHALGAAREAGVDATVPAALAALFGRGVAAGHGAESFTSLTEVLRKPAA</sequence>
<dbReference type="RefSeq" id="WP_346098841.1">
    <property type="nucleotide sequence ID" value="NZ_BAAABY010000045.1"/>
</dbReference>
<evidence type="ECO:0000256" key="1">
    <source>
        <dbReference type="ARBA" id="ARBA00009080"/>
    </source>
</evidence>
<dbReference type="Proteomes" id="UP001500909">
    <property type="component" value="Unassembled WGS sequence"/>
</dbReference>
<accession>A0ABP3KZQ0</accession>
<dbReference type="Gene3D" id="1.10.1040.10">
    <property type="entry name" value="N-(1-d-carboxylethyl)-l-norvaline Dehydrogenase, domain 2"/>
    <property type="match status" value="1"/>
</dbReference>
<dbReference type="InterPro" id="IPR036291">
    <property type="entry name" value="NAD(P)-bd_dom_sf"/>
</dbReference>
<dbReference type="PANTHER" id="PTHR43580:SF2">
    <property type="entry name" value="CYTOKINE-LIKE NUCLEAR FACTOR N-PAC"/>
    <property type="match status" value="1"/>
</dbReference>
<evidence type="ECO:0000259" key="3">
    <source>
        <dbReference type="Pfam" id="PF03446"/>
    </source>
</evidence>
<keyword evidence="2" id="KW-0560">Oxidoreductase</keyword>
<dbReference type="PIRSF" id="PIRSF000103">
    <property type="entry name" value="HIBADH"/>
    <property type="match status" value="1"/>
</dbReference>
<dbReference type="InterPro" id="IPR051265">
    <property type="entry name" value="HIBADH-related_NP60_sf"/>
</dbReference>
<dbReference type="InterPro" id="IPR006115">
    <property type="entry name" value="6PGDH_NADP-bd"/>
</dbReference>
<comment type="caution">
    <text evidence="5">The sequence shown here is derived from an EMBL/GenBank/DDBJ whole genome shotgun (WGS) entry which is preliminary data.</text>
</comment>
<dbReference type="Pfam" id="PF03446">
    <property type="entry name" value="NAD_binding_2"/>
    <property type="match status" value="1"/>
</dbReference>
<dbReference type="InterPro" id="IPR048666">
    <property type="entry name" value="RedAm-like_C"/>
</dbReference>
<keyword evidence="6" id="KW-1185">Reference proteome</keyword>
<reference evidence="6" key="1">
    <citation type="journal article" date="2019" name="Int. J. Syst. Evol. Microbiol.">
        <title>The Global Catalogue of Microorganisms (GCM) 10K type strain sequencing project: providing services to taxonomists for standard genome sequencing and annotation.</title>
        <authorList>
            <consortium name="The Broad Institute Genomics Platform"/>
            <consortium name="The Broad Institute Genome Sequencing Center for Infectious Disease"/>
            <person name="Wu L."/>
            <person name="Ma J."/>
        </authorList>
    </citation>
    <scope>NUCLEOTIDE SEQUENCE [LARGE SCALE GENOMIC DNA]</scope>
    <source>
        <strain evidence="6">JCM 4805</strain>
    </source>
</reference>
<organism evidence="5 6">
    <name type="scientific">Streptomyces olivaceiscleroticus</name>
    <dbReference type="NCBI Taxonomy" id="68245"/>
    <lineage>
        <taxon>Bacteria</taxon>
        <taxon>Bacillati</taxon>
        <taxon>Actinomycetota</taxon>
        <taxon>Actinomycetes</taxon>
        <taxon>Kitasatosporales</taxon>
        <taxon>Streptomycetaceae</taxon>
        <taxon>Streptomyces</taxon>
    </lineage>
</organism>
<protein>
    <submittedName>
        <fullName evidence="5">NAD(P)-binding domain-containing protein</fullName>
    </submittedName>
</protein>
<dbReference type="Gene3D" id="3.40.50.720">
    <property type="entry name" value="NAD(P)-binding Rossmann-like Domain"/>
    <property type="match status" value="1"/>
</dbReference>
<dbReference type="Pfam" id="PF21761">
    <property type="entry name" value="RedAm-like_C"/>
    <property type="match status" value="1"/>
</dbReference>
<dbReference type="InterPro" id="IPR015815">
    <property type="entry name" value="HIBADH-related"/>
</dbReference>
<proteinExistence type="inferred from homology"/>
<dbReference type="SUPFAM" id="SSF51735">
    <property type="entry name" value="NAD(P)-binding Rossmann-fold domains"/>
    <property type="match status" value="1"/>
</dbReference>
<comment type="similarity">
    <text evidence="1">Belongs to the HIBADH-related family.</text>
</comment>
<name>A0ABP3KZQ0_9ACTN</name>
<feature type="domain" description="6-phosphogluconate dehydrogenase NADP-binding" evidence="3">
    <location>
        <begin position="13"/>
        <end position="160"/>
    </location>
</feature>
<gene>
    <name evidence="5" type="ORF">GCM10010361_64320</name>
</gene>
<dbReference type="InterPro" id="IPR013328">
    <property type="entry name" value="6PGD_dom2"/>
</dbReference>
<dbReference type="PANTHER" id="PTHR43580">
    <property type="entry name" value="OXIDOREDUCTASE GLYR1-RELATED"/>
    <property type="match status" value="1"/>
</dbReference>
<evidence type="ECO:0000313" key="6">
    <source>
        <dbReference type="Proteomes" id="UP001500909"/>
    </source>
</evidence>